<evidence type="ECO:0000313" key="1">
    <source>
        <dbReference type="EMBL" id="TQL94579.1"/>
    </source>
</evidence>
<dbReference type="Proteomes" id="UP000316096">
    <property type="component" value="Unassembled WGS sequence"/>
</dbReference>
<dbReference type="SUPFAM" id="SSF52540">
    <property type="entry name" value="P-loop containing nucleoside triphosphate hydrolases"/>
    <property type="match status" value="1"/>
</dbReference>
<organism evidence="1 2">
    <name type="scientific">Actinoallomurus bryophytorum</name>
    <dbReference type="NCBI Taxonomy" id="1490222"/>
    <lineage>
        <taxon>Bacteria</taxon>
        <taxon>Bacillati</taxon>
        <taxon>Actinomycetota</taxon>
        <taxon>Actinomycetes</taxon>
        <taxon>Streptosporangiales</taxon>
        <taxon>Thermomonosporaceae</taxon>
        <taxon>Actinoallomurus</taxon>
    </lineage>
</organism>
<keyword evidence="1" id="KW-0808">Transferase</keyword>
<keyword evidence="1" id="KW-0418">Kinase</keyword>
<dbReference type="AlphaFoldDB" id="A0A543CBY7"/>
<gene>
    <name evidence="1" type="ORF">FB559_0055</name>
</gene>
<accession>A0A543CBY7</accession>
<sequence>MSTPVTHVRSRAYATLAGRLRELEPSCGAVRVVAVDGPSAAGKSTFSAVLSAALDGAPVVHSDDFPVPWDGDPLAWWPPLTALVLEPLRAGRTGRFRRYDWRLGEYAEETEIPVAPVVVIEGVGAARAEAPVAFRAWVEAPHDVRRRRAAERGDDLAAWDHWSGTEAKLFAADRTRERADLVIEGNPR</sequence>
<reference evidence="1 2" key="1">
    <citation type="submission" date="2019-06" db="EMBL/GenBank/DDBJ databases">
        <title>Sequencing the genomes of 1000 actinobacteria strains.</title>
        <authorList>
            <person name="Klenk H.-P."/>
        </authorList>
    </citation>
    <scope>NUCLEOTIDE SEQUENCE [LARGE SCALE GENOMIC DNA]</scope>
    <source>
        <strain evidence="1 2">DSM 102200</strain>
    </source>
</reference>
<proteinExistence type="predicted"/>
<dbReference type="GO" id="GO:0016301">
    <property type="term" value="F:kinase activity"/>
    <property type="evidence" value="ECO:0007669"/>
    <property type="project" value="UniProtKB-KW"/>
</dbReference>
<dbReference type="Gene3D" id="3.40.50.300">
    <property type="entry name" value="P-loop containing nucleotide triphosphate hydrolases"/>
    <property type="match status" value="1"/>
</dbReference>
<evidence type="ECO:0000313" key="2">
    <source>
        <dbReference type="Proteomes" id="UP000316096"/>
    </source>
</evidence>
<dbReference type="OrthoDB" id="3237545at2"/>
<dbReference type="EMBL" id="VFOZ01000001">
    <property type="protein sequence ID" value="TQL94579.1"/>
    <property type="molecule type" value="Genomic_DNA"/>
</dbReference>
<keyword evidence="2" id="KW-1185">Reference proteome</keyword>
<name>A0A543CBY7_9ACTN</name>
<protein>
    <submittedName>
        <fullName evidence="1">Uridine kinase</fullName>
    </submittedName>
</protein>
<comment type="caution">
    <text evidence="1">The sequence shown here is derived from an EMBL/GenBank/DDBJ whole genome shotgun (WGS) entry which is preliminary data.</text>
</comment>
<dbReference type="InterPro" id="IPR027417">
    <property type="entry name" value="P-loop_NTPase"/>
</dbReference>
<dbReference type="RefSeq" id="WP_141952002.1">
    <property type="nucleotide sequence ID" value="NZ_VFOZ01000001.1"/>
</dbReference>